<gene>
    <name evidence="2" type="ORF">EUX98_g9119</name>
</gene>
<evidence type="ECO:0000256" key="1">
    <source>
        <dbReference type="SAM" id="MobiDB-lite"/>
    </source>
</evidence>
<feature type="compositionally biased region" description="Basic and acidic residues" evidence="1">
    <location>
        <begin position="175"/>
        <end position="185"/>
    </location>
</feature>
<proteinExistence type="predicted"/>
<evidence type="ECO:0000313" key="2">
    <source>
        <dbReference type="EMBL" id="THH17502.1"/>
    </source>
</evidence>
<dbReference type="OrthoDB" id="2753420at2759"/>
<sequence length="480" mass="52869">MSDDGFRRSARLKAQEKKTCVTRRGVQNDAEKQAALLKRIREIYPNATQISIKASATGQGVDCKWTYDSDSDASNAAVKSLSVSSSAESSLTTLSESSSESSKSAYTPSVLSRSSSTTIESSLSSLSSDVSLPRIDATPRQVVHYIPGTVLRTPRKPFLGRNPVRAGPNLPIDWTAEHSPEEIRPRGRRPYPAPVHGSPLARRRRLSPIQEQPSVLDVPRSREATPAVRADTLEPERRRRQRLQETRSYHERMGILEAHSQVLQSALQATQESGSFDEDADGNNLNDMEEEHPVAGPSRLPDPIPGPSRNNHAPLLSSVPDTPDPESLQVISEVLLQLPGTGPSESCARFYRDPKGRWQLEGPLDTEVLNNISLNHEEMIEDSAFKISCQEWAWLHQHHPASSTARVKAPLSEEDVQAMVAEAAIVAARGLPPPQQHAETDFQEEAGPSQLHREDTEIIGVEVPSRRVSQVTFPGGRRVY</sequence>
<evidence type="ECO:0000313" key="3">
    <source>
        <dbReference type="Proteomes" id="UP000308730"/>
    </source>
</evidence>
<reference evidence="2 3" key="1">
    <citation type="submission" date="2019-02" db="EMBL/GenBank/DDBJ databases">
        <title>Genome sequencing of the rare red list fungi Antrodiella citrinella (Flaviporus citrinellus).</title>
        <authorList>
            <person name="Buettner E."/>
            <person name="Kellner H."/>
        </authorList>
    </citation>
    <scope>NUCLEOTIDE SEQUENCE [LARGE SCALE GENOMIC DNA]</scope>
    <source>
        <strain evidence="2 3">DSM 108506</strain>
    </source>
</reference>
<protein>
    <submittedName>
        <fullName evidence="2">Uncharacterized protein</fullName>
    </submittedName>
</protein>
<accession>A0A4S4LY64</accession>
<dbReference type="AlphaFoldDB" id="A0A4S4LY64"/>
<comment type="caution">
    <text evidence="2">The sequence shown here is derived from an EMBL/GenBank/DDBJ whole genome shotgun (WGS) entry which is preliminary data.</text>
</comment>
<feature type="region of interest" description="Disordered" evidence="1">
    <location>
        <begin position="157"/>
        <end position="247"/>
    </location>
</feature>
<organism evidence="2 3">
    <name type="scientific">Antrodiella citrinella</name>
    <dbReference type="NCBI Taxonomy" id="2447956"/>
    <lineage>
        <taxon>Eukaryota</taxon>
        <taxon>Fungi</taxon>
        <taxon>Dikarya</taxon>
        <taxon>Basidiomycota</taxon>
        <taxon>Agaricomycotina</taxon>
        <taxon>Agaricomycetes</taxon>
        <taxon>Polyporales</taxon>
        <taxon>Steccherinaceae</taxon>
        <taxon>Antrodiella</taxon>
    </lineage>
</organism>
<feature type="compositionally biased region" description="Basic and acidic residues" evidence="1">
    <location>
        <begin position="231"/>
        <end position="247"/>
    </location>
</feature>
<dbReference type="EMBL" id="SGPM01000650">
    <property type="protein sequence ID" value="THH17502.1"/>
    <property type="molecule type" value="Genomic_DNA"/>
</dbReference>
<keyword evidence="3" id="KW-1185">Reference proteome</keyword>
<dbReference type="Proteomes" id="UP000308730">
    <property type="component" value="Unassembled WGS sequence"/>
</dbReference>
<feature type="region of interest" description="Disordered" evidence="1">
    <location>
        <begin position="89"/>
        <end position="114"/>
    </location>
</feature>
<name>A0A4S4LY64_9APHY</name>
<feature type="region of interest" description="Disordered" evidence="1">
    <location>
        <begin position="266"/>
        <end position="318"/>
    </location>
</feature>